<keyword evidence="2" id="KW-1133">Transmembrane helix</keyword>
<keyword evidence="2" id="KW-0812">Transmembrane</keyword>
<dbReference type="EMBL" id="JAJHNU010000001">
    <property type="protein sequence ID" value="MDN4120414.1"/>
    <property type="molecule type" value="Genomic_DNA"/>
</dbReference>
<accession>A0ABT8EGJ3</accession>
<comment type="caution">
    <text evidence="3">The sequence shown here is derived from an EMBL/GenBank/DDBJ whole genome shotgun (WGS) entry which is preliminary data.</text>
</comment>
<evidence type="ECO:0000313" key="4">
    <source>
        <dbReference type="Proteomes" id="UP001168613"/>
    </source>
</evidence>
<evidence type="ECO:0000256" key="2">
    <source>
        <dbReference type="SAM" id="Phobius"/>
    </source>
</evidence>
<sequence length="194" mass="21683">MSKPAYPHFLLALQRWLHPTLQPLQAQWRQMQAGQRQRVVLLSLCIPLLLLIYGIQHQWQQRHALRQQYSEAQAELEQLQQLISQAQSSHAPTVALASAEQAQALINSLPASLKEHVILVEQQPATSGIALDFKQAPALELSRWLLHTPPTIQLQAHTLTLQRHRGELGPQAGVINGSALLLPNDADTTKQVNQ</sequence>
<dbReference type="RefSeq" id="WP_266122270.1">
    <property type="nucleotide sequence ID" value="NZ_JAJHNU010000001.1"/>
</dbReference>
<feature type="transmembrane region" description="Helical" evidence="2">
    <location>
        <begin position="39"/>
        <end position="59"/>
    </location>
</feature>
<keyword evidence="2" id="KW-0472">Membrane</keyword>
<reference evidence="3" key="1">
    <citation type="submission" date="2021-11" db="EMBL/GenBank/DDBJ databases">
        <title>Draft genome sequence of Alcaligenes endophyticus type strain CCUG 75668T.</title>
        <authorList>
            <person name="Salva-Serra F."/>
            <person name="Duran R.E."/>
            <person name="Seeger M."/>
            <person name="Moore E.R.B."/>
            <person name="Jaen-Luchoro D."/>
        </authorList>
    </citation>
    <scope>NUCLEOTIDE SEQUENCE</scope>
    <source>
        <strain evidence="3">CCUG 75668</strain>
    </source>
</reference>
<protein>
    <submittedName>
        <fullName evidence="3">Type II secretion system protein GspM</fullName>
    </submittedName>
</protein>
<organism evidence="3 4">
    <name type="scientific">Alcaligenes endophyticus</name>
    <dbReference type="NCBI Taxonomy" id="1929088"/>
    <lineage>
        <taxon>Bacteria</taxon>
        <taxon>Pseudomonadati</taxon>
        <taxon>Pseudomonadota</taxon>
        <taxon>Betaproteobacteria</taxon>
        <taxon>Burkholderiales</taxon>
        <taxon>Alcaligenaceae</taxon>
        <taxon>Alcaligenes</taxon>
    </lineage>
</organism>
<evidence type="ECO:0000256" key="1">
    <source>
        <dbReference type="SAM" id="Coils"/>
    </source>
</evidence>
<keyword evidence="1" id="KW-0175">Coiled coil</keyword>
<keyword evidence="4" id="KW-1185">Reference proteome</keyword>
<evidence type="ECO:0000313" key="3">
    <source>
        <dbReference type="EMBL" id="MDN4120414.1"/>
    </source>
</evidence>
<feature type="coiled-coil region" evidence="1">
    <location>
        <begin position="62"/>
        <end position="89"/>
    </location>
</feature>
<name>A0ABT8EGJ3_9BURK</name>
<dbReference type="InterPro" id="IPR007690">
    <property type="entry name" value="T2SS_GspM"/>
</dbReference>
<gene>
    <name evidence="3" type="primary">gspM</name>
    <name evidence="3" type="ORF">LMS43_03820</name>
</gene>
<dbReference type="Proteomes" id="UP001168613">
    <property type="component" value="Unassembled WGS sequence"/>
</dbReference>
<dbReference type="Pfam" id="PF04612">
    <property type="entry name" value="T2SSM"/>
    <property type="match status" value="1"/>
</dbReference>
<proteinExistence type="predicted"/>